<dbReference type="EMBL" id="CP006720">
    <property type="protein sequence ID" value="AHI57983.1"/>
    <property type="molecule type" value="Genomic_DNA"/>
</dbReference>
<proteinExistence type="predicted"/>
<dbReference type="Pfam" id="PF00161">
    <property type="entry name" value="RIP"/>
    <property type="match status" value="1"/>
</dbReference>
<dbReference type="RefSeq" id="WP_025317327.1">
    <property type="nucleotide sequence ID" value="NZ_CP002082.1"/>
</dbReference>
<feature type="chain" id="PRO_5009977251" evidence="1">
    <location>
        <begin position="24"/>
        <end position="319"/>
    </location>
</feature>
<organism evidence="2 3">
    <name type="scientific">Spiroplasma mirum ATCC 29335</name>
    <dbReference type="NCBI Taxonomy" id="838561"/>
    <lineage>
        <taxon>Bacteria</taxon>
        <taxon>Bacillati</taxon>
        <taxon>Mycoplasmatota</taxon>
        <taxon>Mollicutes</taxon>
        <taxon>Entomoplasmatales</taxon>
        <taxon>Spiroplasmataceae</taxon>
        <taxon>Spiroplasma</taxon>
    </lineage>
</organism>
<dbReference type="GO" id="GO:0017148">
    <property type="term" value="P:negative regulation of translation"/>
    <property type="evidence" value="ECO:0007669"/>
    <property type="project" value="InterPro"/>
</dbReference>
<dbReference type="KEGG" id="smia:P344_03195"/>
<accession>W0GPF8</accession>
<keyword evidence="1" id="KW-0732">Signal</keyword>
<evidence type="ECO:0000313" key="2">
    <source>
        <dbReference type="EMBL" id="AHI57983.1"/>
    </source>
</evidence>
<dbReference type="OrthoDB" id="391391at2"/>
<dbReference type="Gene3D" id="3.40.420.10">
    <property type="entry name" value="Ricin (A subunit), domain 1"/>
    <property type="match status" value="1"/>
</dbReference>
<keyword evidence="3" id="KW-1185">Reference proteome</keyword>
<name>W0GPF8_9MOLU</name>
<reference evidence="2 3" key="1">
    <citation type="submission" date="2013-09" db="EMBL/GenBank/DDBJ databases">
        <title>Complete genome sequence of Spiroplasma mirum suckling mouse cataract agent.</title>
        <authorList>
            <person name="Landry C.A."/>
            <person name="Bastian F.O."/>
            <person name="Thune R.L."/>
        </authorList>
    </citation>
    <scope>NUCLEOTIDE SEQUENCE [LARGE SCALE GENOMIC DNA]</scope>
    <source>
        <strain evidence="2 3">SMCA</strain>
    </source>
</reference>
<dbReference type="InterPro" id="IPR001574">
    <property type="entry name" value="Ribosome_inactivat_prot"/>
</dbReference>
<dbReference type="GO" id="GO:0030598">
    <property type="term" value="F:rRNA N-glycosylase activity"/>
    <property type="evidence" value="ECO:0007669"/>
    <property type="project" value="InterPro"/>
</dbReference>
<sequence length="319" mass="37188">MKKLLSLLSILTISATAVPTTIAASPYQKEENNSENLIRNKRQNNTFPIFNLKLSWDSKRYFVSLCNNVLTAMLENNIISSVTESTPELNCNNPNMYIINSNYQFNYFIIKISVPDDNGHWKLIDLVFRSNDFYLSGFIYRSNNVDIFYHFSDVQIERNENGQTEFDNMISGRNNLEYYNLRFNSNYTTLIGDSNPTITWPGIVQAFNDLVNYANRPNYQGNIAVIRGALARVILATAESIRFREVRNNLSQSNNTTFYWRTNFLDTITNWNRISENAVNYLEQNNNLAEFNQRNIILVLIGLYFSRVQNWKNHHDELK</sequence>
<dbReference type="AlphaFoldDB" id="W0GPF8"/>
<dbReference type="PATRIC" id="fig|838561.3.peg.623"/>
<dbReference type="InterPro" id="IPR016138">
    <property type="entry name" value="Ribosome_inactivat_prot_sub1"/>
</dbReference>
<dbReference type="HOGENOM" id="CLU_871277_0_0_14"/>
<dbReference type="KEGG" id="smir:SMM_0541"/>
<feature type="signal peptide" evidence="1">
    <location>
        <begin position="1"/>
        <end position="23"/>
    </location>
</feature>
<evidence type="ECO:0000313" key="3">
    <source>
        <dbReference type="Proteomes" id="UP000019260"/>
    </source>
</evidence>
<protein>
    <submittedName>
        <fullName evidence="2">Uncharacterized protein</fullName>
    </submittedName>
</protein>
<gene>
    <name evidence="2" type="ORF">P344_03195</name>
</gene>
<dbReference type="Proteomes" id="UP000019260">
    <property type="component" value="Chromosome"/>
</dbReference>
<dbReference type="InterPro" id="IPR036041">
    <property type="entry name" value="Ribosome-inact_prot_sf"/>
</dbReference>
<evidence type="ECO:0000256" key="1">
    <source>
        <dbReference type="SAM" id="SignalP"/>
    </source>
</evidence>
<dbReference type="SUPFAM" id="SSF56371">
    <property type="entry name" value="Ribosome inactivating proteins (RIP)"/>
    <property type="match status" value="1"/>
</dbReference>